<dbReference type="Pfam" id="PF01966">
    <property type="entry name" value="HD"/>
    <property type="match status" value="1"/>
</dbReference>
<name>A0A5C4XB46_9HYPH</name>
<dbReference type="InterPro" id="IPR050135">
    <property type="entry name" value="dGTPase-like"/>
</dbReference>
<dbReference type="Pfam" id="PF24390">
    <property type="entry name" value="PRTase-CE"/>
    <property type="match status" value="1"/>
</dbReference>
<gene>
    <name evidence="2" type="ORF">FHP24_25205</name>
</gene>
<dbReference type="InterPro" id="IPR003607">
    <property type="entry name" value="HD/PDEase_dom"/>
</dbReference>
<comment type="caution">
    <text evidence="2">The sequence shown here is derived from an EMBL/GenBank/DDBJ whole genome shotgun (WGS) entry which is preliminary data.</text>
</comment>
<dbReference type="EMBL" id="VDMN01000008">
    <property type="protein sequence ID" value="TNM60542.1"/>
    <property type="molecule type" value="Genomic_DNA"/>
</dbReference>
<sequence length="951" mass="105769">MLRDCSWKAQALRMLQAIEELQRRWRENGILQATENALSEIGFDDVYVDDCLNRPQDHRAKVVKDGIWGMIEIDAASLRLLDCPIVQRLRGIHQLGFSYLTYPSAEHSRFAHSLGMFGVVSRFLNEIRKRDISGSSPGDPYSDWMPTVEQKAIAEHAAILHDIGHMPFSHVTEQILHAHATEFFCGPISVDDFLIDAEDLVGKSKLAELISIAIVLTARFGRFYENYISPQKNSLNPLRIAALIAGKAAEPELNGLANLISGASIDADKIDYINRDAAACGIAVGVDVSRLFLRSRFLSVKPKELQRLRSQPTTPSDEEVIFVVNTSGLDSIEEIGQARSTLYHRVYLHQTTRNAERVLGKALQSYDVTSQDFTNALNLWTSDDFGLLKAVANSQNEGASHLAKRLRGRQLPKRANAFGRRFVSLNTPVKDIFPSMDDRSRRVLSKQIVGTSLEQLRSNTLVGKRQLDFEEKIASEAVRLSELLRSRGYNEYPEGRPLVSVLPMPNIEENREDCIVLDGDQLNLTSFSSVSDEQMEAADIMKSTGYVLCDYPWRNLVFLASRAAFYEVSSEEHDITLEPYPGQSLTVKATSRVILSSDAVSQRIRMTREDLRITLKRADEVGYFDSAPRLSPLSFPGSDLDQAASHLSNFKGQGNWSVTPNSVGAFISQFPPRFRKEVLGLISSFSMFGRSELAGSISNGVGSITLGGKRGFITALSPDSGNAVRTIVEHELSAGLKERGWEFKKGIRDIFGEAQPGDHIVLCDDNVTSGSQAICQFLAWLGVPKEKWTEEQRLERGIESAKLDDRDIELLRELKLTIVVTSGSKAAEENIRNALTLLGFDFFLGIHFQRTIGDHPVDVSSNLRLFLEDVGANVLAWCRHQSKDLSALDDAEREKCKNDSFGYHGAGALMCSPLNVAVGTITAFWAPGYYNGAPWVPLLLRRGYLNHLVLT</sequence>
<evidence type="ECO:0000313" key="3">
    <source>
        <dbReference type="Proteomes" id="UP000311605"/>
    </source>
</evidence>
<accession>A0A5C4XB46</accession>
<proteinExistence type="predicted"/>
<dbReference type="PANTHER" id="PTHR11373:SF4">
    <property type="entry name" value="DEOXYNUCLEOSIDE TRIPHOSPHATE TRIPHOSPHOHYDROLASE SAMHD1"/>
    <property type="match status" value="1"/>
</dbReference>
<evidence type="ECO:0000259" key="1">
    <source>
        <dbReference type="SMART" id="SM00471"/>
    </source>
</evidence>
<dbReference type="Proteomes" id="UP000311605">
    <property type="component" value="Unassembled WGS sequence"/>
</dbReference>
<dbReference type="InterPro" id="IPR056920">
    <property type="entry name" value="PRTase-CE"/>
</dbReference>
<reference evidence="2 3" key="1">
    <citation type="submission" date="2019-06" db="EMBL/GenBank/DDBJ databases">
        <title>The draft genome of Rhizobium smilacinae PTYR-5.</title>
        <authorList>
            <person name="Liu L."/>
            <person name="Li L."/>
            <person name="Zhang X."/>
        </authorList>
    </citation>
    <scope>NUCLEOTIDE SEQUENCE [LARGE SCALE GENOMIC DNA]</scope>
    <source>
        <strain evidence="2 3">PTYR-5</strain>
    </source>
</reference>
<dbReference type="SMART" id="SM00471">
    <property type="entry name" value="HDc"/>
    <property type="match status" value="1"/>
</dbReference>
<dbReference type="InterPro" id="IPR045509">
    <property type="entry name" value="HD_assoc_2"/>
</dbReference>
<dbReference type="GO" id="GO:0006203">
    <property type="term" value="P:dGTP catabolic process"/>
    <property type="evidence" value="ECO:0007669"/>
    <property type="project" value="TreeGrafter"/>
</dbReference>
<organism evidence="2 3">
    <name type="scientific">Aliirhizobium smilacinae</name>
    <dbReference type="NCBI Taxonomy" id="1395944"/>
    <lineage>
        <taxon>Bacteria</taxon>
        <taxon>Pseudomonadati</taxon>
        <taxon>Pseudomonadota</taxon>
        <taxon>Alphaproteobacteria</taxon>
        <taxon>Hyphomicrobiales</taxon>
        <taxon>Rhizobiaceae</taxon>
        <taxon>Aliirhizobium</taxon>
    </lineage>
</organism>
<dbReference type="InterPro" id="IPR006674">
    <property type="entry name" value="HD_domain"/>
</dbReference>
<evidence type="ECO:0000313" key="2">
    <source>
        <dbReference type="EMBL" id="TNM60542.1"/>
    </source>
</evidence>
<protein>
    <submittedName>
        <fullName evidence="2">HD domain-containing protein</fullName>
    </submittedName>
</protein>
<dbReference type="Gene3D" id="1.10.3210.10">
    <property type="entry name" value="Hypothetical protein af1432"/>
    <property type="match status" value="1"/>
</dbReference>
<dbReference type="Pfam" id="PF19276">
    <property type="entry name" value="HD_assoc_2"/>
    <property type="match status" value="1"/>
</dbReference>
<dbReference type="GO" id="GO:0008832">
    <property type="term" value="F:dGTPase activity"/>
    <property type="evidence" value="ECO:0007669"/>
    <property type="project" value="TreeGrafter"/>
</dbReference>
<keyword evidence="3" id="KW-1185">Reference proteome</keyword>
<dbReference type="PANTHER" id="PTHR11373">
    <property type="entry name" value="DEOXYNUCLEOSIDE TRIPHOSPHATE TRIPHOSPHOHYDROLASE"/>
    <property type="match status" value="1"/>
</dbReference>
<feature type="domain" description="HD/PDEase" evidence="1">
    <location>
        <begin position="105"/>
        <end position="282"/>
    </location>
</feature>
<dbReference type="SUPFAM" id="SSF109604">
    <property type="entry name" value="HD-domain/PDEase-like"/>
    <property type="match status" value="1"/>
</dbReference>
<dbReference type="AlphaFoldDB" id="A0A5C4XB46"/>